<evidence type="ECO:0000313" key="2">
    <source>
        <dbReference type="Proteomes" id="UP001060215"/>
    </source>
</evidence>
<name>A0ACC0FPV1_9ERIC</name>
<dbReference type="Proteomes" id="UP001060215">
    <property type="component" value="Chromosome 13"/>
</dbReference>
<protein>
    <submittedName>
        <fullName evidence="1">Uncharacterized protein</fullName>
    </submittedName>
</protein>
<dbReference type="EMBL" id="CM045770">
    <property type="protein sequence ID" value="KAI7990729.1"/>
    <property type="molecule type" value="Genomic_DNA"/>
</dbReference>
<evidence type="ECO:0000313" key="1">
    <source>
        <dbReference type="EMBL" id="KAI7990729.1"/>
    </source>
</evidence>
<gene>
    <name evidence="1" type="ORF">LOK49_LG12G02940</name>
</gene>
<accession>A0ACC0FPV1</accession>
<reference evidence="1 2" key="1">
    <citation type="journal article" date="2022" name="Plant J.">
        <title>Chromosome-level genome of Camellia lanceoleosa provides a valuable resource for understanding genome evolution and self-incompatibility.</title>
        <authorList>
            <person name="Gong W."/>
            <person name="Xiao S."/>
            <person name="Wang L."/>
            <person name="Liao Z."/>
            <person name="Chang Y."/>
            <person name="Mo W."/>
            <person name="Hu G."/>
            <person name="Li W."/>
            <person name="Zhao G."/>
            <person name="Zhu H."/>
            <person name="Hu X."/>
            <person name="Ji K."/>
            <person name="Xiang X."/>
            <person name="Song Q."/>
            <person name="Yuan D."/>
            <person name="Jin S."/>
            <person name="Zhang L."/>
        </authorList>
    </citation>
    <scope>NUCLEOTIDE SEQUENCE [LARGE SCALE GENOMIC DNA]</scope>
    <source>
        <strain evidence="1">SQ_2022a</strain>
    </source>
</reference>
<proteinExistence type="predicted"/>
<organism evidence="1 2">
    <name type="scientific">Camellia lanceoleosa</name>
    <dbReference type="NCBI Taxonomy" id="1840588"/>
    <lineage>
        <taxon>Eukaryota</taxon>
        <taxon>Viridiplantae</taxon>
        <taxon>Streptophyta</taxon>
        <taxon>Embryophyta</taxon>
        <taxon>Tracheophyta</taxon>
        <taxon>Spermatophyta</taxon>
        <taxon>Magnoliopsida</taxon>
        <taxon>eudicotyledons</taxon>
        <taxon>Gunneridae</taxon>
        <taxon>Pentapetalae</taxon>
        <taxon>asterids</taxon>
        <taxon>Ericales</taxon>
        <taxon>Theaceae</taxon>
        <taxon>Camellia</taxon>
    </lineage>
</organism>
<keyword evidence="2" id="KW-1185">Reference proteome</keyword>
<comment type="caution">
    <text evidence="1">The sequence shown here is derived from an EMBL/GenBank/DDBJ whole genome shotgun (WGS) entry which is preliminary data.</text>
</comment>
<sequence length="80" mass="8917">MSGDPLQWNGKNLGSQEFKQSIGYQLLRCSSVFDANIHTPVSQLYGEILEENGIDLAEMKVLRRKMEEIAISVNQGSTTT</sequence>